<dbReference type="InterPro" id="IPR016169">
    <property type="entry name" value="FAD-bd_PCMH_sub2"/>
</dbReference>
<sequence>MPLPRTLFLLLSTLLASRQVLACESDAGTQAVFSTTEPTCSDDLRAANANAACDELSSSLGNTIVHWTHSTEEYNFTVSNAWNYNNAKYTPTCIVLPRTARHVQTAMRAIYEAGAHYAVQAGSHSGVKGWNTVQDGVLIHFAHMQAASYNQQKQSITLEPGIHWGDATAELAPLGVTLVGGRVAGVGTGLFLGGGISFLSANQGFAADNFLELDVVLVNGTIVTATPTNEYSDLFRALKGGANRFGIVTRYEVRAVHVGTPADKPFYGGFNIYGGDKAHEIVKATAKYVREINDPNATLMTLLTTSLVDGGAQRQTCIVFMFYMGASLPEEIYGDFLGITPLMSSIGPQAWTDIVPRTDPPMFDASTRGSIQHFGSLALDGQEADFVKMLAEFRNFSDAFVTAEAGVKSNSLWMTPITRHQLEMGRRKGGNPINGEQRTGPYTLIHHSQKFEAGLQAIPAQVQAGIDLVFERVPPSPDVPLYVNECDAKQNVFATYAEYDFLKATYAKYDPGRFNVEHTDGPIGL</sequence>
<dbReference type="PANTHER" id="PTHR42973">
    <property type="entry name" value="BINDING OXIDOREDUCTASE, PUTATIVE (AFU_ORTHOLOGUE AFUA_1G17690)-RELATED"/>
    <property type="match status" value="1"/>
</dbReference>
<dbReference type="OrthoDB" id="2151789at2759"/>
<protein>
    <submittedName>
        <fullName evidence="7">FAD-binding domain-containing protein</fullName>
    </submittedName>
</protein>
<feature type="signal peptide" evidence="5">
    <location>
        <begin position="1"/>
        <end position="22"/>
    </location>
</feature>
<feature type="chain" id="PRO_5034470908" evidence="5">
    <location>
        <begin position="23"/>
        <end position="525"/>
    </location>
</feature>
<dbReference type="PANTHER" id="PTHR42973:SF13">
    <property type="entry name" value="FAD-BINDING PCMH-TYPE DOMAIN-CONTAINING PROTEIN"/>
    <property type="match status" value="1"/>
</dbReference>
<gene>
    <name evidence="7" type="ORF">HMN09_00305000</name>
</gene>
<organism evidence="7 8">
    <name type="scientific">Mycena chlorophos</name>
    <name type="common">Agaric fungus</name>
    <name type="synonym">Agaricus chlorophos</name>
    <dbReference type="NCBI Taxonomy" id="658473"/>
    <lineage>
        <taxon>Eukaryota</taxon>
        <taxon>Fungi</taxon>
        <taxon>Dikarya</taxon>
        <taxon>Basidiomycota</taxon>
        <taxon>Agaricomycotina</taxon>
        <taxon>Agaricomycetes</taxon>
        <taxon>Agaricomycetidae</taxon>
        <taxon>Agaricales</taxon>
        <taxon>Marasmiineae</taxon>
        <taxon>Mycenaceae</taxon>
        <taxon>Mycena</taxon>
    </lineage>
</organism>
<evidence type="ECO:0000256" key="5">
    <source>
        <dbReference type="SAM" id="SignalP"/>
    </source>
</evidence>
<evidence type="ECO:0000256" key="3">
    <source>
        <dbReference type="ARBA" id="ARBA00022827"/>
    </source>
</evidence>
<keyword evidence="4" id="KW-0560">Oxidoreductase</keyword>
<evidence type="ECO:0000313" key="7">
    <source>
        <dbReference type="EMBL" id="KAF7319646.1"/>
    </source>
</evidence>
<keyword evidence="2" id="KW-0285">Flavoprotein</keyword>
<dbReference type="SUPFAM" id="SSF56176">
    <property type="entry name" value="FAD-binding/transporter-associated domain-like"/>
    <property type="match status" value="1"/>
</dbReference>
<reference evidence="7" key="1">
    <citation type="submission" date="2020-05" db="EMBL/GenBank/DDBJ databases">
        <title>Mycena genomes resolve the evolution of fungal bioluminescence.</title>
        <authorList>
            <person name="Tsai I.J."/>
        </authorList>
    </citation>
    <scope>NUCLEOTIDE SEQUENCE</scope>
    <source>
        <strain evidence="7">110903Hualien_Pintung</strain>
    </source>
</reference>
<dbReference type="AlphaFoldDB" id="A0A8H6TN01"/>
<accession>A0A8H6TN01</accession>
<comment type="caution">
    <text evidence="7">The sequence shown here is derived from an EMBL/GenBank/DDBJ whole genome shotgun (WGS) entry which is preliminary data.</text>
</comment>
<dbReference type="InterPro" id="IPR006094">
    <property type="entry name" value="Oxid_FAD_bind_N"/>
</dbReference>
<name>A0A8H6TN01_MYCCL</name>
<evidence type="ECO:0000256" key="1">
    <source>
        <dbReference type="ARBA" id="ARBA00005466"/>
    </source>
</evidence>
<dbReference type="Gene3D" id="3.30.465.10">
    <property type="match status" value="1"/>
</dbReference>
<dbReference type="Proteomes" id="UP000613580">
    <property type="component" value="Unassembled WGS sequence"/>
</dbReference>
<proteinExistence type="inferred from homology"/>
<evidence type="ECO:0000256" key="2">
    <source>
        <dbReference type="ARBA" id="ARBA00022630"/>
    </source>
</evidence>
<dbReference type="GO" id="GO:0071949">
    <property type="term" value="F:FAD binding"/>
    <property type="evidence" value="ECO:0007669"/>
    <property type="project" value="InterPro"/>
</dbReference>
<dbReference type="GO" id="GO:0016491">
    <property type="term" value="F:oxidoreductase activity"/>
    <property type="evidence" value="ECO:0007669"/>
    <property type="project" value="UniProtKB-KW"/>
</dbReference>
<dbReference type="InterPro" id="IPR036318">
    <property type="entry name" value="FAD-bd_PCMH-like_sf"/>
</dbReference>
<keyword evidence="8" id="KW-1185">Reference proteome</keyword>
<feature type="domain" description="FAD-binding PCMH-type" evidence="6">
    <location>
        <begin position="87"/>
        <end position="258"/>
    </location>
</feature>
<evidence type="ECO:0000256" key="4">
    <source>
        <dbReference type="ARBA" id="ARBA00023002"/>
    </source>
</evidence>
<dbReference type="Pfam" id="PF01565">
    <property type="entry name" value="FAD_binding_4"/>
    <property type="match status" value="1"/>
</dbReference>
<evidence type="ECO:0000259" key="6">
    <source>
        <dbReference type="PROSITE" id="PS51387"/>
    </source>
</evidence>
<dbReference type="InterPro" id="IPR016166">
    <property type="entry name" value="FAD-bd_PCMH"/>
</dbReference>
<comment type="similarity">
    <text evidence="1">Belongs to the oxygen-dependent FAD-linked oxidoreductase family.</text>
</comment>
<dbReference type="InterPro" id="IPR050416">
    <property type="entry name" value="FAD-linked_Oxidoreductase"/>
</dbReference>
<dbReference type="PROSITE" id="PS51387">
    <property type="entry name" value="FAD_PCMH"/>
    <property type="match status" value="1"/>
</dbReference>
<keyword evidence="3" id="KW-0274">FAD</keyword>
<dbReference type="EMBL" id="JACAZE010000003">
    <property type="protein sequence ID" value="KAF7319646.1"/>
    <property type="molecule type" value="Genomic_DNA"/>
</dbReference>
<evidence type="ECO:0000313" key="8">
    <source>
        <dbReference type="Proteomes" id="UP000613580"/>
    </source>
</evidence>
<keyword evidence="5" id="KW-0732">Signal</keyword>